<evidence type="ECO:0000313" key="4">
    <source>
        <dbReference type="EMBL" id="MFD1645684.1"/>
    </source>
</evidence>
<dbReference type="RefSeq" id="WP_256398801.1">
    <property type="nucleotide sequence ID" value="NZ_JANHJR010000001.1"/>
</dbReference>
<name>A0ABD6DH91_9EURY</name>
<organism evidence="4 5">
    <name type="scientific">Haloarchaeobius litoreus</name>
    <dbReference type="NCBI Taxonomy" id="755306"/>
    <lineage>
        <taxon>Archaea</taxon>
        <taxon>Methanobacteriati</taxon>
        <taxon>Methanobacteriota</taxon>
        <taxon>Stenosarchaea group</taxon>
        <taxon>Halobacteria</taxon>
        <taxon>Halobacteriales</taxon>
        <taxon>Halorubellaceae</taxon>
        <taxon>Haloarchaeobius</taxon>
    </lineage>
</organism>
<evidence type="ECO:0000313" key="5">
    <source>
        <dbReference type="Proteomes" id="UP001597034"/>
    </source>
</evidence>
<keyword evidence="5" id="KW-1185">Reference proteome</keyword>
<reference evidence="4 5" key="1">
    <citation type="journal article" date="2019" name="Int. J. Syst. Evol. Microbiol.">
        <title>The Global Catalogue of Microorganisms (GCM) 10K type strain sequencing project: providing services to taxonomists for standard genome sequencing and annotation.</title>
        <authorList>
            <consortium name="The Broad Institute Genomics Platform"/>
            <consortium name="The Broad Institute Genome Sequencing Center for Infectious Disease"/>
            <person name="Wu L."/>
            <person name="Ma J."/>
        </authorList>
    </citation>
    <scope>NUCLEOTIDE SEQUENCE [LARGE SCALE GENOMIC DNA]</scope>
    <source>
        <strain evidence="4 5">CGMCC 1.10390</strain>
    </source>
</reference>
<dbReference type="AlphaFoldDB" id="A0ABD6DH91"/>
<dbReference type="InterPro" id="IPR013783">
    <property type="entry name" value="Ig-like_fold"/>
</dbReference>
<dbReference type="Gene3D" id="2.60.40.10">
    <property type="entry name" value="Immunoglobulins"/>
    <property type="match status" value="1"/>
</dbReference>
<sequence>MSSSLSRESTPESTAAAAEAGTATAPRSGDTPDAGGQRIISETEEDTNHWRGIGAITFLAGGVGVILKQPALLLAAVVGVAYLAYVQVTTVPEATVRIRRELSDPTPDLGDDLTVTVKVTNEGDRILPDLRVVDGVPEELTVVGGTARLGTALRPGETDSFTYTLTARRGTHEFKTCDTIVRDWSGNRERHTRFRTGGEVVVTPSLSSTLPMPLRKQTSQYAGRVETDLGGDGVEFHSTREYRSGDPLSRVDWRRYARTGDLATLQFREERAATVMLLLDLRQEAYVRRDDDDLHAADLGINAAGQIFTTLLETGDRVGITALAPQKVWLSPGLGNEHRVKVEELFAHHAALSAERPKGRYSVTLGVRNLRKRLSGDVQIVFFSPLCDDDAVKAAQLLHAHGHKVTVLSPDPTNDETLGQRFARVERAGRISTLRQGGIRVLDWNPEEPLAESIARSTVRWSR</sequence>
<dbReference type="InterPro" id="IPR001434">
    <property type="entry name" value="OmcB-like_DUF11"/>
</dbReference>
<dbReference type="PANTHER" id="PTHR33608:SF6">
    <property type="entry name" value="BLL2464 PROTEIN"/>
    <property type="match status" value="1"/>
</dbReference>
<comment type="caution">
    <text evidence="4">The sequence shown here is derived from an EMBL/GenBank/DDBJ whole genome shotgun (WGS) entry which is preliminary data.</text>
</comment>
<dbReference type="Pfam" id="PF01345">
    <property type="entry name" value="DUF11"/>
    <property type="match status" value="1"/>
</dbReference>
<dbReference type="EMBL" id="JBHUDO010000002">
    <property type="protein sequence ID" value="MFD1645684.1"/>
    <property type="molecule type" value="Genomic_DNA"/>
</dbReference>
<gene>
    <name evidence="4" type="ORF">ACFSBL_08325</name>
</gene>
<feature type="compositionally biased region" description="Low complexity" evidence="1">
    <location>
        <begin position="1"/>
        <end position="28"/>
    </location>
</feature>
<accession>A0ABD6DH91</accession>
<evidence type="ECO:0000259" key="3">
    <source>
        <dbReference type="Pfam" id="PF01882"/>
    </source>
</evidence>
<proteinExistence type="predicted"/>
<dbReference type="InterPro" id="IPR002881">
    <property type="entry name" value="DUF58"/>
</dbReference>
<dbReference type="Proteomes" id="UP001597034">
    <property type="component" value="Unassembled WGS sequence"/>
</dbReference>
<evidence type="ECO:0000256" key="1">
    <source>
        <dbReference type="SAM" id="MobiDB-lite"/>
    </source>
</evidence>
<feature type="domain" description="DUF11" evidence="2">
    <location>
        <begin position="97"/>
        <end position="153"/>
    </location>
</feature>
<feature type="domain" description="DUF58" evidence="3">
    <location>
        <begin position="239"/>
        <end position="407"/>
    </location>
</feature>
<dbReference type="Pfam" id="PF01882">
    <property type="entry name" value="DUF58"/>
    <property type="match status" value="1"/>
</dbReference>
<protein>
    <submittedName>
        <fullName evidence="4">DUF58 domain-containing protein</fullName>
    </submittedName>
</protein>
<feature type="region of interest" description="Disordered" evidence="1">
    <location>
        <begin position="1"/>
        <end position="37"/>
    </location>
</feature>
<evidence type="ECO:0000259" key="2">
    <source>
        <dbReference type="Pfam" id="PF01345"/>
    </source>
</evidence>
<dbReference type="PANTHER" id="PTHR33608">
    <property type="entry name" value="BLL2464 PROTEIN"/>
    <property type="match status" value="1"/>
</dbReference>